<name>A0ABN9TT36_9DINO</name>
<dbReference type="EMBL" id="CAUYUJ010015014">
    <property type="protein sequence ID" value="CAK0848834.1"/>
    <property type="molecule type" value="Genomic_DNA"/>
</dbReference>
<dbReference type="Proteomes" id="UP001189429">
    <property type="component" value="Unassembled WGS sequence"/>
</dbReference>
<accession>A0ABN9TT36</accession>
<evidence type="ECO:0000313" key="1">
    <source>
        <dbReference type="EMBL" id="CAK0848834.1"/>
    </source>
</evidence>
<keyword evidence="2" id="KW-1185">Reference proteome</keyword>
<protein>
    <submittedName>
        <fullName evidence="1">Uncharacterized protein</fullName>
    </submittedName>
</protein>
<evidence type="ECO:0000313" key="2">
    <source>
        <dbReference type="Proteomes" id="UP001189429"/>
    </source>
</evidence>
<gene>
    <name evidence="1" type="ORF">PCOR1329_LOCUS41691</name>
</gene>
<sequence>MRKLADLIMPRCADCDDEKRKIKVCVKVADLTNLLCDVADSAGDGQPTAPAPISKADALAWHVQCAADLVKAFPENAETGNLKLAVDKAKDKLSEMLGGELGQVKEMPAKAAGSVQQQLSANEMLKVWPEGFTASSWKEFAGFATPIFADLQGDALTKSLSDMCVAMNRASVPQSQWQGFMTPEQLLELTDAKAIFGKGHCAKLEGFCLHLLVDSYANPISIRKRFASAMRESQEELAGGIEGFKMTSSLLHPMIQKQLEQKSGFSGAASGGAKAKAKEFWSKSITAQKLGRWIPYFRAWVLNANAKAIISCHFHHDLIGLVLSTLLEAMMEFEGGAHPVGVAPRAPVEKKLAEEVGMRGKL</sequence>
<comment type="caution">
    <text evidence="1">The sequence shown here is derived from an EMBL/GenBank/DDBJ whole genome shotgun (WGS) entry which is preliminary data.</text>
</comment>
<reference evidence="1" key="1">
    <citation type="submission" date="2023-10" db="EMBL/GenBank/DDBJ databases">
        <authorList>
            <person name="Chen Y."/>
            <person name="Shah S."/>
            <person name="Dougan E. K."/>
            <person name="Thang M."/>
            <person name="Chan C."/>
        </authorList>
    </citation>
    <scope>NUCLEOTIDE SEQUENCE [LARGE SCALE GENOMIC DNA]</scope>
</reference>
<proteinExistence type="predicted"/>
<organism evidence="1 2">
    <name type="scientific">Prorocentrum cordatum</name>
    <dbReference type="NCBI Taxonomy" id="2364126"/>
    <lineage>
        <taxon>Eukaryota</taxon>
        <taxon>Sar</taxon>
        <taxon>Alveolata</taxon>
        <taxon>Dinophyceae</taxon>
        <taxon>Prorocentrales</taxon>
        <taxon>Prorocentraceae</taxon>
        <taxon>Prorocentrum</taxon>
    </lineage>
</organism>